<organism evidence="2">
    <name type="scientific">marine sediment metagenome</name>
    <dbReference type="NCBI Taxonomy" id="412755"/>
    <lineage>
        <taxon>unclassified sequences</taxon>
        <taxon>metagenomes</taxon>
        <taxon>ecological metagenomes</taxon>
    </lineage>
</organism>
<dbReference type="EMBL" id="BART01006613">
    <property type="protein sequence ID" value="GAG66737.1"/>
    <property type="molecule type" value="Genomic_DNA"/>
</dbReference>
<keyword evidence="1" id="KW-1133">Transmembrane helix</keyword>
<gene>
    <name evidence="2" type="ORF">S01H4_15090</name>
</gene>
<keyword evidence="1" id="KW-0472">Membrane</keyword>
<reference evidence="2" key="1">
    <citation type="journal article" date="2014" name="Front. Microbiol.">
        <title>High frequency of phylogenetically diverse reductive dehalogenase-homologous genes in deep subseafloor sedimentary metagenomes.</title>
        <authorList>
            <person name="Kawai M."/>
            <person name="Futagami T."/>
            <person name="Toyoda A."/>
            <person name="Takaki Y."/>
            <person name="Nishi S."/>
            <person name="Hori S."/>
            <person name="Arai W."/>
            <person name="Tsubouchi T."/>
            <person name="Morono Y."/>
            <person name="Uchiyama I."/>
            <person name="Ito T."/>
            <person name="Fujiyama A."/>
            <person name="Inagaki F."/>
            <person name="Takami H."/>
        </authorList>
    </citation>
    <scope>NUCLEOTIDE SEQUENCE</scope>
    <source>
        <strain evidence="2">Expedition CK06-06</strain>
    </source>
</reference>
<keyword evidence="1" id="KW-0812">Transmembrane</keyword>
<feature type="transmembrane region" description="Helical" evidence="1">
    <location>
        <begin position="42"/>
        <end position="58"/>
    </location>
</feature>
<evidence type="ECO:0000256" key="1">
    <source>
        <dbReference type="SAM" id="Phobius"/>
    </source>
</evidence>
<name>X1A9L9_9ZZZZ</name>
<feature type="transmembrane region" description="Helical" evidence="1">
    <location>
        <begin position="17"/>
        <end position="36"/>
    </location>
</feature>
<proteinExistence type="predicted"/>
<accession>X1A9L9</accession>
<evidence type="ECO:0000313" key="2">
    <source>
        <dbReference type="EMBL" id="GAG66737.1"/>
    </source>
</evidence>
<dbReference type="AlphaFoldDB" id="X1A9L9"/>
<protein>
    <submittedName>
        <fullName evidence="2">Uncharacterized protein</fullName>
    </submittedName>
</protein>
<comment type="caution">
    <text evidence="2">The sequence shown here is derived from an EMBL/GenBank/DDBJ whole genome shotgun (WGS) entry which is preliminary data.</text>
</comment>
<sequence>MASIDPRKKESITNQPNYLLTVVTTLLGAFLFAAYNAGSIDVALAIVFAIFWIIAFGSKQVEKVVNHYFGKDEASSGSPPKPDIPP</sequence>